<dbReference type="Gene3D" id="1.25.40.20">
    <property type="entry name" value="Ankyrin repeat-containing domain"/>
    <property type="match status" value="3"/>
</dbReference>
<dbReference type="SMART" id="SM00248">
    <property type="entry name" value="ANK"/>
    <property type="match status" value="9"/>
</dbReference>
<keyword evidence="1" id="KW-0677">Repeat</keyword>
<feature type="repeat" description="ANK" evidence="3">
    <location>
        <begin position="202"/>
        <end position="234"/>
    </location>
</feature>
<feature type="repeat" description="ANK" evidence="3">
    <location>
        <begin position="131"/>
        <end position="163"/>
    </location>
</feature>
<organism evidence="4 5">
    <name type="scientific">Pinctada imbricata</name>
    <name type="common">Atlantic pearl-oyster</name>
    <name type="synonym">Pinctada martensii</name>
    <dbReference type="NCBI Taxonomy" id="66713"/>
    <lineage>
        <taxon>Eukaryota</taxon>
        <taxon>Metazoa</taxon>
        <taxon>Spiralia</taxon>
        <taxon>Lophotrochozoa</taxon>
        <taxon>Mollusca</taxon>
        <taxon>Bivalvia</taxon>
        <taxon>Autobranchia</taxon>
        <taxon>Pteriomorphia</taxon>
        <taxon>Pterioida</taxon>
        <taxon>Pterioidea</taxon>
        <taxon>Pteriidae</taxon>
        <taxon>Pinctada</taxon>
    </lineage>
</organism>
<evidence type="ECO:0000256" key="1">
    <source>
        <dbReference type="ARBA" id="ARBA00022737"/>
    </source>
</evidence>
<dbReference type="PROSITE" id="PS50297">
    <property type="entry name" value="ANK_REP_REGION"/>
    <property type="match status" value="3"/>
</dbReference>
<dbReference type="Gene3D" id="1.10.750.20">
    <property type="entry name" value="SOCS box"/>
    <property type="match status" value="1"/>
</dbReference>
<sequence length="460" mass="51062">MIIRYVPHQCKIQLQIIVRSEVTTMDVAAQLYNAVANDDINTLRDLLQNGADPDEMYQDMQNISSMNILHICANKGRLECAKLLVDAGATIKIRDQWGMTPVAYSVISNYPDVTDFLLSRCPDAGNTWDKFGKAPIHSALEYDRLECLEILLKHSAEVNIATMQGITPLMCLCATTDITHKKVMMSMLLDAGATIDCKDLGTKRTALQYAAIKKNVEDVETLISMGADVNTTDASGRTPLTNVMIENIRKSSDKSKIDDDVMAIIILLIQAGADLNMRICEHSNPLMVATLVGSESLMRLFLDFGASTDVNLATGITPLLAAVSQKNLSLAKLLVSSNCRLDVSGYVKVRRREEHEFDPFELAVHLELWDFVEIFVAFGYNLSKHTYLADSCHDQDVPARLKDNPEMLNLLRQLASAPLSLSRIAALCVRRCLSYTVNQRVHDLPLPTAIKMDILMSDIL</sequence>
<keyword evidence="2 3" id="KW-0040">ANK repeat</keyword>
<evidence type="ECO:0000313" key="4">
    <source>
        <dbReference type="EMBL" id="KAK3095159.1"/>
    </source>
</evidence>
<dbReference type="PROSITE" id="PS50088">
    <property type="entry name" value="ANK_REPEAT"/>
    <property type="match status" value="3"/>
</dbReference>
<protein>
    <submittedName>
        <fullName evidence="4">Uncharacterized protein</fullName>
    </submittedName>
</protein>
<name>A0AA89BYH0_PINIB</name>
<keyword evidence="5" id="KW-1185">Reference proteome</keyword>
<dbReference type="SUPFAM" id="SSF48403">
    <property type="entry name" value="Ankyrin repeat"/>
    <property type="match status" value="1"/>
</dbReference>
<evidence type="ECO:0000256" key="2">
    <source>
        <dbReference type="ARBA" id="ARBA00023043"/>
    </source>
</evidence>
<comment type="caution">
    <text evidence="4">The sequence shown here is derived from an EMBL/GenBank/DDBJ whole genome shotgun (WGS) entry which is preliminary data.</text>
</comment>
<dbReference type="Pfam" id="PF12796">
    <property type="entry name" value="Ank_2"/>
    <property type="match status" value="3"/>
</dbReference>
<dbReference type="InterPro" id="IPR036770">
    <property type="entry name" value="Ankyrin_rpt-contain_sf"/>
</dbReference>
<dbReference type="PANTHER" id="PTHR24198:SF165">
    <property type="entry name" value="ANKYRIN REPEAT-CONTAINING PROTEIN-RELATED"/>
    <property type="match status" value="1"/>
</dbReference>
<reference evidence="4" key="1">
    <citation type="submission" date="2019-08" db="EMBL/GenBank/DDBJ databases">
        <title>The improved chromosome-level genome for the pearl oyster Pinctada fucata martensii using PacBio sequencing and Hi-C.</title>
        <authorList>
            <person name="Zheng Z."/>
        </authorList>
    </citation>
    <scope>NUCLEOTIDE SEQUENCE</scope>
    <source>
        <strain evidence="4">ZZ-2019</strain>
        <tissue evidence="4">Adductor muscle</tissue>
    </source>
</reference>
<accession>A0AA89BYH0</accession>
<dbReference type="EMBL" id="VSWD01000008">
    <property type="protein sequence ID" value="KAK3095159.1"/>
    <property type="molecule type" value="Genomic_DNA"/>
</dbReference>
<gene>
    <name evidence="4" type="ORF">FSP39_010883</name>
</gene>
<dbReference type="InterPro" id="IPR002110">
    <property type="entry name" value="Ankyrin_rpt"/>
</dbReference>
<dbReference type="PANTHER" id="PTHR24198">
    <property type="entry name" value="ANKYRIN REPEAT AND PROTEIN KINASE DOMAIN-CONTAINING PROTEIN"/>
    <property type="match status" value="1"/>
</dbReference>
<evidence type="ECO:0000313" key="5">
    <source>
        <dbReference type="Proteomes" id="UP001186944"/>
    </source>
</evidence>
<feature type="repeat" description="ANK" evidence="3">
    <location>
        <begin position="64"/>
        <end position="96"/>
    </location>
</feature>
<proteinExistence type="predicted"/>
<dbReference type="Proteomes" id="UP001186944">
    <property type="component" value="Unassembled WGS sequence"/>
</dbReference>
<evidence type="ECO:0000256" key="3">
    <source>
        <dbReference type="PROSITE-ProRule" id="PRU00023"/>
    </source>
</evidence>
<dbReference type="AlphaFoldDB" id="A0AA89BYH0"/>